<organism evidence="2">
    <name type="scientific">hot springs metagenome</name>
    <dbReference type="NCBI Taxonomy" id="433727"/>
    <lineage>
        <taxon>unclassified sequences</taxon>
        <taxon>metagenomes</taxon>
        <taxon>ecological metagenomes</taxon>
    </lineage>
</organism>
<gene>
    <name evidence="2" type="ORF">A45J_2489</name>
</gene>
<dbReference type="PANTHER" id="PTHR35841:SF1">
    <property type="entry name" value="PHOSPHONATES-BINDING PERIPLASMIC PROTEIN"/>
    <property type="match status" value="1"/>
</dbReference>
<dbReference type="SUPFAM" id="SSF53850">
    <property type="entry name" value="Periplasmic binding protein-like II"/>
    <property type="match status" value="1"/>
</dbReference>
<comment type="caution">
    <text evidence="2">The sequence shown here is derived from an EMBL/GenBank/DDBJ whole genome shotgun (WGS) entry which is preliminary data.</text>
</comment>
<sequence length="304" mass="34280">MTYLKVFLFIVIILSFGCREKEIPKKVNLTKRTVAKENHIKSSDTGALKFGFDLRLGPREDVKIYLPFMRYLEQNTGNRFSLRFTEKYEDTVENLGKGITHFAALGPVNCIIANKKYGTGCLVMGLNSEGRPEYRAVVFTRIDSPVKSLGDLKGKTFAFGDKYSTQGHIIPRKMLEDAGIRLNDLKGYVFTGSHANTARAVLNGEYDAGGIQDNLAKRLLSEGKIKILATSKPYPSSLICYNKNVDPIILKAVKAALLSFDPKRKDANRLVDWDKTEMPNGFTTYRESSMREIKDLALRYDLLR</sequence>
<accession>A0A5J4L3A5</accession>
<dbReference type="InterPro" id="IPR005770">
    <property type="entry name" value="PhnD"/>
</dbReference>
<reference evidence="2" key="1">
    <citation type="submission" date="2019-10" db="EMBL/GenBank/DDBJ databases">
        <title>Metagenomic sequencing of thiosulfate-disproportionating enrichment culture.</title>
        <authorList>
            <person name="Umezawa K."/>
            <person name="Kojima H."/>
            <person name="Fukui M."/>
        </authorList>
    </citation>
    <scope>NUCLEOTIDE SEQUENCE</scope>
    <source>
        <strain evidence="2">45J</strain>
    </source>
</reference>
<dbReference type="Pfam" id="PF12974">
    <property type="entry name" value="Phosphonate-bd"/>
    <property type="match status" value="1"/>
</dbReference>
<dbReference type="GO" id="GO:0043190">
    <property type="term" value="C:ATP-binding cassette (ABC) transporter complex"/>
    <property type="evidence" value="ECO:0007669"/>
    <property type="project" value="InterPro"/>
</dbReference>
<dbReference type="Gene3D" id="3.40.190.10">
    <property type="entry name" value="Periplasmic binding protein-like II"/>
    <property type="match status" value="2"/>
</dbReference>
<evidence type="ECO:0000256" key="1">
    <source>
        <dbReference type="ARBA" id="ARBA00022729"/>
    </source>
</evidence>
<dbReference type="AlphaFoldDB" id="A0A5J4L3A5"/>
<evidence type="ECO:0000313" key="2">
    <source>
        <dbReference type="EMBL" id="GER94725.1"/>
    </source>
</evidence>
<dbReference type="GO" id="GO:0055085">
    <property type="term" value="P:transmembrane transport"/>
    <property type="evidence" value="ECO:0007669"/>
    <property type="project" value="InterPro"/>
</dbReference>
<dbReference type="NCBIfam" id="TIGR01098">
    <property type="entry name" value="3A0109s03R"/>
    <property type="match status" value="1"/>
</dbReference>
<protein>
    <submittedName>
        <fullName evidence="2">Phosphate/phosphite/phosphonate ABC transporter substrate-binding protein</fullName>
    </submittedName>
</protein>
<proteinExistence type="predicted"/>
<name>A0A5J4L3A5_9ZZZZ</name>
<keyword evidence="1" id="KW-0732">Signal</keyword>
<dbReference type="EMBL" id="BLAB01000001">
    <property type="protein sequence ID" value="GER94725.1"/>
    <property type="molecule type" value="Genomic_DNA"/>
</dbReference>
<dbReference type="PROSITE" id="PS51257">
    <property type="entry name" value="PROKAR_LIPOPROTEIN"/>
    <property type="match status" value="1"/>
</dbReference>
<dbReference type="PANTHER" id="PTHR35841">
    <property type="entry name" value="PHOSPHONATES-BINDING PERIPLASMIC PROTEIN"/>
    <property type="match status" value="1"/>
</dbReference>